<evidence type="ECO:0000313" key="2">
    <source>
        <dbReference type="EMBL" id="KIC94885.1"/>
    </source>
</evidence>
<comment type="caution">
    <text evidence="2">The sequence shown here is derived from an EMBL/GenBank/DDBJ whole genome shotgun (WGS) entry which is preliminary data.</text>
</comment>
<dbReference type="STRING" id="1349421.OI18_08205"/>
<dbReference type="Gene3D" id="2.130.10.10">
    <property type="entry name" value="YVTN repeat-like/Quinoprotein amine dehydrogenase"/>
    <property type="match status" value="2"/>
</dbReference>
<proteinExistence type="predicted"/>
<name>A0A0C1IL55_9BACT</name>
<dbReference type="InterPro" id="IPR036278">
    <property type="entry name" value="Sialidase_sf"/>
</dbReference>
<keyword evidence="1" id="KW-0732">Signal</keyword>
<dbReference type="AlphaFoldDB" id="A0A0C1IL55"/>
<dbReference type="RefSeq" id="WP_039138886.1">
    <property type="nucleotide sequence ID" value="NZ_JSVC01000009.1"/>
</dbReference>
<gene>
    <name evidence="2" type="ORF">OI18_08205</name>
</gene>
<dbReference type="SUPFAM" id="SSF50939">
    <property type="entry name" value="Sialidases"/>
    <property type="match status" value="1"/>
</dbReference>
<organism evidence="2 3">
    <name type="scientific">Flavihumibacter solisilvae</name>
    <dbReference type="NCBI Taxonomy" id="1349421"/>
    <lineage>
        <taxon>Bacteria</taxon>
        <taxon>Pseudomonadati</taxon>
        <taxon>Bacteroidota</taxon>
        <taxon>Chitinophagia</taxon>
        <taxon>Chitinophagales</taxon>
        <taxon>Chitinophagaceae</taxon>
        <taxon>Flavihumibacter</taxon>
    </lineage>
</organism>
<accession>A0A0C1IL55</accession>
<dbReference type="PANTHER" id="PTHR47199">
    <property type="entry name" value="PHOTOSYSTEM II STABILITY/ASSEMBLY FACTOR HCF136, CHLOROPLASTIC"/>
    <property type="match status" value="1"/>
</dbReference>
<evidence type="ECO:0000313" key="3">
    <source>
        <dbReference type="Proteomes" id="UP000031408"/>
    </source>
</evidence>
<feature type="chain" id="PRO_5002133577" description="Oxidoreductase" evidence="1">
    <location>
        <begin position="21"/>
        <end position="338"/>
    </location>
</feature>
<evidence type="ECO:0008006" key="4">
    <source>
        <dbReference type="Google" id="ProtNLM"/>
    </source>
</evidence>
<keyword evidence="3" id="KW-1185">Reference proteome</keyword>
<protein>
    <recommendedName>
        <fullName evidence="4">Oxidoreductase</fullName>
    </recommendedName>
</protein>
<evidence type="ECO:0000256" key="1">
    <source>
        <dbReference type="SAM" id="SignalP"/>
    </source>
</evidence>
<feature type="signal peptide" evidence="1">
    <location>
        <begin position="1"/>
        <end position="20"/>
    </location>
</feature>
<dbReference type="Proteomes" id="UP000031408">
    <property type="component" value="Unassembled WGS sequence"/>
</dbReference>
<reference evidence="2 3" key="1">
    <citation type="submission" date="2014-11" db="EMBL/GenBank/DDBJ databases">
        <title>Genome sequence of Flavihumibacter solisilvae 3-3.</title>
        <authorList>
            <person name="Zhou G."/>
            <person name="Li M."/>
            <person name="Wang G."/>
        </authorList>
    </citation>
    <scope>NUCLEOTIDE SEQUENCE [LARGE SCALE GENOMIC DNA]</scope>
    <source>
        <strain evidence="2 3">3-3</strain>
    </source>
</reference>
<dbReference type="OrthoDB" id="9813892at2"/>
<dbReference type="CDD" id="cd15482">
    <property type="entry name" value="Sialidase_non-viral"/>
    <property type="match status" value="1"/>
</dbReference>
<sequence>MNTRISFLLLFFILAVTADAQELVELPGKPGVSLRGLSVVNERMLWVSGSKGTVGRSTDGGKHFTWMTVKGHEQRDFRDIEAFDAVTAVVIAVDSPGLILRTYDGGATWNQVYRNNRSGIFLDAMTFWKDEKGMVIGDPLDGRFFLLQTDDSGRSWRELPEQERPLADTGEACFAASGSNIRLLSGSRFAFVSGGRKSRAFVDGKVVNLPLVQGEATTGANGLAVRKAGRKKNSRKWVVVGGDFAKDTSRASNIAITTDGGRTWKAADVPPFGYRSGVVFLNGRKLVACGTSGVDVSSDGGRTWRNISKTGYHVTQRSKSGRAVYLAGGNGRVARLKW</sequence>
<dbReference type="EMBL" id="JSVC01000009">
    <property type="protein sequence ID" value="KIC94885.1"/>
    <property type="molecule type" value="Genomic_DNA"/>
</dbReference>
<dbReference type="InterPro" id="IPR015943">
    <property type="entry name" value="WD40/YVTN_repeat-like_dom_sf"/>
</dbReference>
<dbReference type="PANTHER" id="PTHR47199:SF2">
    <property type="entry name" value="PHOTOSYSTEM II STABILITY_ASSEMBLY FACTOR HCF136, CHLOROPLASTIC"/>
    <property type="match status" value="1"/>
</dbReference>